<proteinExistence type="predicted"/>
<dbReference type="KEGG" id="mvz:myaer102_23590"/>
<accession>A0A3G9K3H8</accession>
<reference evidence="1 2" key="1">
    <citation type="submission" date="2018-11" db="EMBL/GenBank/DDBJ databases">
        <title>Complete genome sequence of Microcystis aeruginosa NIES-102.</title>
        <authorList>
            <person name="Yamaguchi H."/>
            <person name="Suzuki S."/>
            <person name="Kawachi M."/>
        </authorList>
    </citation>
    <scope>NUCLEOTIDE SEQUENCE [LARGE SCALE GENOMIC DNA]</scope>
    <source>
        <strain evidence="1 2">NIES-102</strain>
    </source>
</reference>
<gene>
    <name evidence="1" type="ORF">myaer102_23590</name>
</gene>
<dbReference type="AlphaFoldDB" id="A0A3G9K3H8"/>
<name>A0A3G9K3H8_MICVR</name>
<sequence>MEVAQHPYKTQILDFHSCKTQWATRSLYFEGQKRNQFCILHYRLNLELLQKTPATDRGVLSVVVPYDPSEIVIGGEVPLDSTVR</sequence>
<protein>
    <submittedName>
        <fullName evidence="1">Uncharacterized protein</fullName>
    </submittedName>
</protein>
<evidence type="ECO:0000313" key="2">
    <source>
        <dbReference type="Proteomes" id="UP000278152"/>
    </source>
</evidence>
<dbReference type="Proteomes" id="UP000278152">
    <property type="component" value="Chromosome"/>
</dbReference>
<dbReference type="RefSeq" id="WP_164516950.1">
    <property type="nucleotide sequence ID" value="NZ_AP019314.1"/>
</dbReference>
<dbReference type="EMBL" id="AP019314">
    <property type="protein sequence ID" value="BBH39815.1"/>
    <property type="molecule type" value="Genomic_DNA"/>
</dbReference>
<organism evidence="1 2">
    <name type="scientific">Microcystis viridis NIES-102</name>
    <dbReference type="NCBI Taxonomy" id="213615"/>
    <lineage>
        <taxon>Bacteria</taxon>
        <taxon>Bacillati</taxon>
        <taxon>Cyanobacteriota</taxon>
        <taxon>Cyanophyceae</taxon>
        <taxon>Oscillatoriophycideae</taxon>
        <taxon>Chroococcales</taxon>
        <taxon>Microcystaceae</taxon>
        <taxon>Microcystis</taxon>
    </lineage>
</organism>
<evidence type="ECO:0000313" key="1">
    <source>
        <dbReference type="EMBL" id="BBH39815.1"/>
    </source>
</evidence>